<sequence length="95" mass="9661">MRRLVPQVLGTLVTAVVVSLAVPGSASAASGELVLNGRTFTNPSGCYRNLDAPLSVQNRTRGVVFVHNSADCTGPARAVPAGGTFAATSGHSVRV</sequence>
<organism evidence="2 3">
    <name type="scientific">Streptomyces caatingaensis</name>
    <dbReference type="NCBI Taxonomy" id="1678637"/>
    <lineage>
        <taxon>Bacteria</taxon>
        <taxon>Bacillati</taxon>
        <taxon>Actinomycetota</taxon>
        <taxon>Actinomycetes</taxon>
        <taxon>Kitasatosporales</taxon>
        <taxon>Streptomycetaceae</taxon>
        <taxon>Streptomyces</taxon>
    </lineage>
</organism>
<proteinExistence type="predicted"/>
<name>A0A0K9XAP4_9ACTN</name>
<dbReference type="RefSeq" id="WP_049717893.1">
    <property type="nucleotide sequence ID" value="NZ_LFXA01000014.1"/>
</dbReference>
<evidence type="ECO:0000256" key="1">
    <source>
        <dbReference type="SAM" id="SignalP"/>
    </source>
</evidence>
<feature type="chain" id="PRO_5005532287" description="Secreted protein" evidence="1">
    <location>
        <begin position="29"/>
        <end position="95"/>
    </location>
</feature>
<dbReference type="Proteomes" id="UP000037288">
    <property type="component" value="Unassembled WGS sequence"/>
</dbReference>
<dbReference type="AlphaFoldDB" id="A0A0K9XAP4"/>
<gene>
    <name evidence="2" type="ORF">AC230_21225</name>
</gene>
<evidence type="ECO:0000313" key="2">
    <source>
        <dbReference type="EMBL" id="KNB50495.1"/>
    </source>
</evidence>
<reference evidence="3" key="1">
    <citation type="submission" date="2015-07" db="EMBL/GenBank/DDBJ databases">
        <title>Draft genome sequence of Streptomyces sp. CMAA 1322, a bacterium isolated from Caatinga biome, from dry forest semiarid of Brazil.</title>
        <authorList>
            <person name="Santos S.N."/>
            <person name="Gacesa R."/>
            <person name="Taketani R.G."/>
            <person name="Long P.F."/>
            <person name="Melo I.S."/>
        </authorList>
    </citation>
    <scope>NUCLEOTIDE SEQUENCE [LARGE SCALE GENOMIC DNA]</scope>
    <source>
        <strain evidence="3">CMAA 1322</strain>
    </source>
</reference>
<protein>
    <recommendedName>
        <fullName evidence="4">Secreted protein</fullName>
    </recommendedName>
</protein>
<comment type="caution">
    <text evidence="2">The sequence shown here is derived from an EMBL/GenBank/DDBJ whole genome shotgun (WGS) entry which is preliminary data.</text>
</comment>
<dbReference type="OrthoDB" id="4567904at2"/>
<accession>A0A0K9XAP4</accession>
<dbReference type="PATRIC" id="fig|1678637.3.peg.4545"/>
<evidence type="ECO:0008006" key="4">
    <source>
        <dbReference type="Google" id="ProtNLM"/>
    </source>
</evidence>
<evidence type="ECO:0000313" key="3">
    <source>
        <dbReference type="Proteomes" id="UP000037288"/>
    </source>
</evidence>
<feature type="signal peptide" evidence="1">
    <location>
        <begin position="1"/>
        <end position="28"/>
    </location>
</feature>
<dbReference type="EMBL" id="LFXA01000014">
    <property type="protein sequence ID" value="KNB50495.1"/>
    <property type="molecule type" value="Genomic_DNA"/>
</dbReference>
<keyword evidence="3" id="KW-1185">Reference proteome</keyword>
<keyword evidence="1" id="KW-0732">Signal</keyword>